<gene>
    <name evidence="8" type="ORF">JZ751_010781</name>
</gene>
<proteinExistence type="inferred from homology"/>
<evidence type="ECO:0000256" key="6">
    <source>
        <dbReference type="SAM" id="MobiDB-lite"/>
    </source>
</evidence>
<keyword evidence="9" id="KW-1185">Reference proteome</keyword>
<keyword evidence="3" id="KW-0285">Flavoprotein</keyword>
<dbReference type="InterPro" id="IPR045170">
    <property type="entry name" value="MTOX"/>
</dbReference>
<evidence type="ECO:0000313" key="8">
    <source>
        <dbReference type="EMBL" id="KAG9333630.1"/>
    </source>
</evidence>
<dbReference type="PANTHER" id="PTHR10961">
    <property type="entry name" value="PEROXISOMAL SARCOSINE OXIDASE"/>
    <property type="match status" value="1"/>
</dbReference>
<evidence type="ECO:0000256" key="5">
    <source>
        <dbReference type="ARBA" id="ARBA00023002"/>
    </source>
</evidence>
<accession>A0A8T2N2G3</accession>
<reference evidence="8" key="1">
    <citation type="thesis" date="2021" institute="BYU ScholarsArchive" country="Provo, UT, USA">
        <title>Applications of and Algorithms for Genome Assembly and Genomic Analyses with an Emphasis on Marine Teleosts.</title>
        <authorList>
            <person name="Pickett B.D."/>
        </authorList>
    </citation>
    <scope>NUCLEOTIDE SEQUENCE</scope>
    <source>
        <strain evidence="8">HI-2016</strain>
    </source>
</reference>
<feature type="domain" description="FAD dependent oxidoreductase" evidence="7">
    <location>
        <begin position="82"/>
        <end position="235"/>
    </location>
</feature>
<protein>
    <recommendedName>
        <fullName evidence="7">FAD dependent oxidoreductase domain-containing protein</fullName>
    </recommendedName>
</protein>
<keyword evidence="5" id="KW-0560">Oxidoreductase</keyword>
<evidence type="ECO:0000256" key="2">
    <source>
        <dbReference type="ARBA" id="ARBA00010989"/>
    </source>
</evidence>
<dbReference type="InterPro" id="IPR036188">
    <property type="entry name" value="FAD/NAD-bd_sf"/>
</dbReference>
<dbReference type="Gene3D" id="3.50.50.60">
    <property type="entry name" value="FAD/NAD(P)-binding domain"/>
    <property type="match status" value="1"/>
</dbReference>
<dbReference type="GO" id="GO:0008115">
    <property type="term" value="F:sarcosine oxidase activity"/>
    <property type="evidence" value="ECO:0007669"/>
    <property type="project" value="TreeGrafter"/>
</dbReference>
<dbReference type="Proteomes" id="UP000824540">
    <property type="component" value="Unassembled WGS sequence"/>
</dbReference>
<dbReference type="GO" id="GO:0050031">
    <property type="term" value="F:L-pipecolate oxidase activity"/>
    <property type="evidence" value="ECO:0007669"/>
    <property type="project" value="TreeGrafter"/>
</dbReference>
<name>A0A8T2N2G3_9TELE</name>
<comment type="caution">
    <text evidence="8">The sequence shown here is derived from an EMBL/GenBank/DDBJ whole genome shotgun (WGS) entry which is preliminary data.</text>
</comment>
<feature type="region of interest" description="Disordered" evidence="6">
    <location>
        <begin position="38"/>
        <end position="57"/>
    </location>
</feature>
<dbReference type="InterPro" id="IPR006076">
    <property type="entry name" value="FAD-dep_OxRdtase"/>
</dbReference>
<evidence type="ECO:0000256" key="1">
    <source>
        <dbReference type="ARBA" id="ARBA00001974"/>
    </source>
</evidence>
<evidence type="ECO:0000313" key="9">
    <source>
        <dbReference type="Proteomes" id="UP000824540"/>
    </source>
</evidence>
<dbReference type="GO" id="GO:0005777">
    <property type="term" value="C:peroxisome"/>
    <property type="evidence" value="ECO:0007669"/>
    <property type="project" value="TreeGrafter"/>
</dbReference>
<evidence type="ECO:0000256" key="4">
    <source>
        <dbReference type="ARBA" id="ARBA00022827"/>
    </source>
</evidence>
<dbReference type="Pfam" id="PF01266">
    <property type="entry name" value="DAO"/>
    <property type="match status" value="1"/>
</dbReference>
<comment type="cofactor">
    <cofactor evidence="1">
        <name>FAD</name>
        <dbReference type="ChEBI" id="CHEBI:57692"/>
    </cofactor>
</comment>
<dbReference type="GO" id="GO:0033514">
    <property type="term" value="P:L-lysine catabolic process to acetyl-CoA via L-pipecolate"/>
    <property type="evidence" value="ECO:0007669"/>
    <property type="project" value="TreeGrafter"/>
</dbReference>
<evidence type="ECO:0000256" key="3">
    <source>
        <dbReference type="ARBA" id="ARBA00022630"/>
    </source>
</evidence>
<dbReference type="OrthoDB" id="8910841at2759"/>
<dbReference type="EMBL" id="JAFBMS010000187">
    <property type="protein sequence ID" value="KAG9333630.1"/>
    <property type="molecule type" value="Genomic_DNA"/>
</dbReference>
<sequence length="256" mass="28590">MALQEQTAAAAERTTCSAGVLIAAEYFTTYRTMKKGKDGPCTGGLKEQPGEVGRWGGRPAVQGKELEGEDKISTSMTSLDFDCIVIGAGIQGSFTAYHLAKNKKKTLLLEQFLLPHSRGSSHGQTRIIRKAYEQDFYVHMMEECLQLWTLLEAETNTKLYRRTGLLVMGPERGQSFELFKDTLKRNNVPTVSLERGEEFSRHIPHVTLRNGEGAIVDTTAGVLYADRALRAHAEAWSTIWQPLSQQRHHMASHCVH</sequence>
<keyword evidence="4" id="KW-0274">FAD</keyword>
<dbReference type="GO" id="GO:0050660">
    <property type="term" value="F:flavin adenine dinucleotide binding"/>
    <property type="evidence" value="ECO:0007669"/>
    <property type="project" value="InterPro"/>
</dbReference>
<dbReference type="SUPFAM" id="SSF51905">
    <property type="entry name" value="FAD/NAD(P)-binding domain"/>
    <property type="match status" value="1"/>
</dbReference>
<dbReference type="AlphaFoldDB" id="A0A8T2N2G3"/>
<comment type="similarity">
    <text evidence="2">Belongs to the MSOX/MTOX family.</text>
</comment>
<evidence type="ECO:0000259" key="7">
    <source>
        <dbReference type="Pfam" id="PF01266"/>
    </source>
</evidence>
<organism evidence="8 9">
    <name type="scientific">Albula glossodonta</name>
    <name type="common">roundjaw bonefish</name>
    <dbReference type="NCBI Taxonomy" id="121402"/>
    <lineage>
        <taxon>Eukaryota</taxon>
        <taxon>Metazoa</taxon>
        <taxon>Chordata</taxon>
        <taxon>Craniata</taxon>
        <taxon>Vertebrata</taxon>
        <taxon>Euteleostomi</taxon>
        <taxon>Actinopterygii</taxon>
        <taxon>Neopterygii</taxon>
        <taxon>Teleostei</taxon>
        <taxon>Albuliformes</taxon>
        <taxon>Albulidae</taxon>
        <taxon>Albula</taxon>
    </lineage>
</organism>
<dbReference type="PANTHER" id="PTHR10961:SF46">
    <property type="entry name" value="PEROXISOMAL SARCOSINE OXIDASE"/>
    <property type="match status" value="1"/>
</dbReference>